<sequence length="80" mass="8750">MGSVVRGFPFLRLLDIGRRHGSITIAELNRLLPIDGPEAAESGHARDALRNRGVAIVLSRSSSSGEGFHLLNDDRIVYPR</sequence>
<organism evidence="1 2">
    <name type="scientific">Skermanella aerolata</name>
    <dbReference type="NCBI Taxonomy" id="393310"/>
    <lineage>
        <taxon>Bacteria</taxon>
        <taxon>Pseudomonadati</taxon>
        <taxon>Pseudomonadota</taxon>
        <taxon>Alphaproteobacteria</taxon>
        <taxon>Rhodospirillales</taxon>
        <taxon>Azospirillaceae</taxon>
        <taxon>Skermanella</taxon>
    </lineage>
</organism>
<evidence type="ECO:0000313" key="2">
    <source>
        <dbReference type="Proteomes" id="UP000321523"/>
    </source>
</evidence>
<dbReference type="RefSeq" id="WP_044427009.1">
    <property type="nucleotide sequence ID" value="NZ_BJYZ01000006.1"/>
</dbReference>
<comment type="caution">
    <text evidence="1">The sequence shown here is derived from an EMBL/GenBank/DDBJ whole genome shotgun (WGS) entry which is preliminary data.</text>
</comment>
<gene>
    <name evidence="1" type="ORF">SAE02_15010</name>
</gene>
<dbReference type="Proteomes" id="UP000321523">
    <property type="component" value="Unassembled WGS sequence"/>
</dbReference>
<evidence type="ECO:0000313" key="1">
    <source>
        <dbReference type="EMBL" id="GEO37353.1"/>
    </source>
</evidence>
<dbReference type="OrthoDB" id="7362788at2"/>
<accession>A0A512DLK1</accession>
<keyword evidence="2" id="KW-1185">Reference proteome</keyword>
<reference evidence="1 2" key="1">
    <citation type="submission" date="2019-07" db="EMBL/GenBank/DDBJ databases">
        <title>Whole genome shotgun sequence of Skermanella aerolata NBRC 106429.</title>
        <authorList>
            <person name="Hosoyama A."/>
            <person name="Uohara A."/>
            <person name="Ohji S."/>
            <person name="Ichikawa N."/>
        </authorList>
    </citation>
    <scope>NUCLEOTIDE SEQUENCE [LARGE SCALE GENOMIC DNA]</scope>
    <source>
        <strain evidence="1 2">NBRC 106429</strain>
    </source>
</reference>
<protein>
    <submittedName>
        <fullName evidence="1">Uncharacterized protein</fullName>
    </submittedName>
</protein>
<proteinExistence type="predicted"/>
<dbReference type="EMBL" id="BJYZ01000006">
    <property type="protein sequence ID" value="GEO37353.1"/>
    <property type="molecule type" value="Genomic_DNA"/>
</dbReference>
<name>A0A512DLK1_9PROT</name>
<dbReference type="AlphaFoldDB" id="A0A512DLK1"/>